<organism evidence="3 4">
    <name type="scientific">Rhizoctonia solani</name>
    <dbReference type="NCBI Taxonomy" id="456999"/>
    <lineage>
        <taxon>Eukaryota</taxon>
        <taxon>Fungi</taxon>
        <taxon>Dikarya</taxon>
        <taxon>Basidiomycota</taxon>
        <taxon>Agaricomycotina</taxon>
        <taxon>Agaricomycetes</taxon>
        <taxon>Cantharellales</taxon>
        <taxon>Ceratobasidiaceae</taxon>
        <taxon>Rhizoctonia</taxon>
    </lineage>
</organism>
<keyword evidence="1" id="KW-0732">Signal</keyword>
<dbReference type="InterPro" id="IPR024079">
    <property type="entry name" value="MetalloPept_cat_dom_sf"/>
</dbReference>
<dbReference type="Pfam" id="PF14521">
    <property type="entry name" value="Aspzincin_M35"/>
    <property type="match status" value="1"/>
</dbReference>
<gene>
    <name evidence="3" type="ORF">RSOLAG22IIIB_11006</name>
</gene>
<dbReference type="Proteomes" id="UP000044841">
    <property type="component" value="Unassembled WGS sequence"/>
</dbReference>
<dbReference type="SUPFAM" id="SSF55486">
    <property type="entry name" value="Metalloproteases ('zincins'), catalytic domain"/>
    <property type="match status" value="1"/>
</dbReference>
<dbReference type="AlphaFoldDB" id="A0A0K6G6C0"/>
<feature type="domain" description="Lysine-specific metallo-endopeptidase" evidence="2">
    <location>
        <begin position="95"/>
        <end position="223"/>
    </location>
</feature>
<dbReference type="InterPro" id="IPR029463">
    <property type="entry name" value="Lys_MEP"/>
</dbReference>
<dbReference type="Gene3D" id="3.40.390.10">
    <property type="entry name" value="Collagenase (Catalytic Domain)"/>
    <property type="match status" value="1"/>
</dbReference>
<protein>
    <recommendedName>
        <fullName evidence="2">Lysine-specific metallo-endopeptidase domain-containing protein</fullName>
    </recommendedName>
</protein>
<dbReference type="GO" id="GO:0004222">
    <property type="term" value="F:metalloendopeptidase activity"/>
    <property type="evidence" value="ECO:0007669"/>
    <property type="project" value="InterPro"/>
</dbReference>
<evidence type="ECO:0000259" key="2">
    <source>
        <dbReference type="Pfam" id="PF14521"/>
    </source>
</evidence>
<name>A0A0K6G6C0_9AGAM</name>
<feature type="chain" id="PRO_5005502797" description="Lysine-specific metallo-endopeptidase domain-containing protein" evidence="1">
    <location>
        <begin position="22"/>
        <end position="226"/>
    </location>
</feature>
<accession>A0A0K6G6C0</accession>
<evidence type="ECO:0000313" key="4">
    <source>
        <dbReference type="Proteomes" id="UP000044841"/>
    </source>
</evidence>
<evidence type="ECO:0000256" key="1">
    <source>
        <dbReference type="SAM" id="SignalP"/>
    </source>
</evidence>
<reference evidence="3 4" key="1">
    <citation type="submission" date="2015-07" db="EMBL/GenBank/DDBJ databases">
        <authorList>
            <person name="Noorani M."/>
        </authorList>
    </citation>
    <scope>NUCLEOTIDE SEQUENCE [LARGE SCALE GENOMIC DNA]</scope>
    <source>
        <strain evidence="3">BBA 69670</strain>
    </source>
</reference>
<evidence type="ECO:0000313" key="3">
    <source>
        <dbReference type="EMBL" id="CUA74172.1"/>
    </source>
</evidence>
<proteinExistence type="predicted"/>
<feature type="signal peptide" evidence="1">
    <location>
        <begin position="1"/>
        <end position="21"/>
    </location>
</feature>
<sequence length="226" mass="24921">MKVMTAVWTLLSLVYCGLAEASTTPDYLGSNRSKTGGELSRTKDHRSILVARAPSRVKFVGCNDQEKEAIRLAKQKAGRKIESALKHFKTYPNYGAQRYERWFGLFTKHRHDVVRSHFVSMDAHLPSVVYDCGTCLVYPGDTYETTVAYLAATTPTNSIIDLCGRFWKIPISGAGLSQSGVILRELLRVENIAGTLDGEGGLSAALSLAEEDPDRAVLNADNYLFL</sequence>
<keyword evidence="4" id="KW-1185">Reference proteome</keyword>
<dbReference type="EMBL" id="CYGV01001415">
    <property type="protein sequence ID" value="CUA74172.1"/>
    <property type="molecule type" value="Genomic_DNA"/>
</dbReference>